<dbReference type="RefSeq" id="XP_066653868.1">
    <property type="nucleotide sequence ID" value="XM_066803178.1"/>
</dbReference>
<protein>
    <submittedName>
        <fullName evidence="2">Uncharacterized protein</fullName>
    </submittedName>
</protein>
<feature type="compositionally biased region" description="Low complexity" evidence="1">
    <location>
        <begin position="381"/>
        <end position="395"/>
    </location>
</feature>
<evidence type="ECO:0000256" key="1">
    <source>
        <dbReference type="SAM" id="MobiDB-lite"/>
    </source>
</evidence>
<organism evidence="2 3">
    <name type="scientific">Phyllosticta citribraziliensis</name>
    <dbReference type="NCBI Taxonomy" id="989973"/>
    <lineage>
        <taxon>Eukaryota</taxon>
        <taxon>Fungi</taxon>
        <taxon>Dikarya</taxon>
        <taxon>Ascomycota</taxon>
        <taxon>Pezizomycotina</taxon>
        <taxon>Dothideomycetes</taxon>
        <taxon>Dothideomycetes incertae sedis</taxon>
        <taxon>Botryosphaeriales</taxon>
        <taxon>Phyllostictaceae</taxon>
        <taxon>Phyllosticta</taxon>
    </lineage>
</organism>
<dbReference type="Proteomes" id="UP001360953">
    <property type="component" value="Unassembled WGS sequence"/>
</dbReference>
<keyword evidence="3" id="KW-1185">Reference proteome</keyword>
<evidence type="ECO:0000313" key="3">
    <source>
        <dbReference type="Proteomes" id="UP001360953"/>
    </source>
</evidence>
<dbReference type="GeneID" id="92036084"/>
<proteinExistence type="predicted"/>
<evidence type="ECO:0000313" key="2">
    <source>
        <dbReference type="EMBL" id="KAK7535143.1"/>
    </source>
</evidence>
<dbReference type="InterPro" id="IPR029063">
    <property type="entry name" value="SAM-dependent_MTases_sf"/>
</dbReference>
<feature type="region of interest" description="Disordered" evidence="1">
    <location>
        <begin position="368"/>
        <end position="403"/>
    </location>
</feature>
<accession>A0ABR1LKI2</accession>
<comment type="caution">
    <text evidence="2">The sequence shown here is derived from an EMBL/GenBank/DDBJ whole genome shotgun (WGS) entry which is preliminary data.</text>
</comment>
<dbReference type="SUPFAM" id="SSF53335">
    <property type="entry name" value="S-adenosyl-L-methionine-dependent methyltransferases"/>
    <property type="match status" value="1"/>
</dbReference>
<name>A0ABR1LKI2_9PEZI</name>
<dbReference type="EMBL" id="JBBPEH010000008">
    <property type="protein sequence ID" value="KAK7535143.1"/>
    <property type="molecule type" value="Genomic_DNA"/>
</dbReference>
<dbReference type="Gene3D" id="3.40.50.150">
    <property type="entry name" value="Vaccinia Virus protein VP39"/>
    <property type="match status" value="1"/>
</dbReference>
<sequence length="418" mass="47514">MKTFYGRPTCIRRDKHRPFRALILNIFEEDYTSVGADPSLDDHIPIATEPPNYHSEHSGHDLNDELGRLASLAHKYPVENKRRLNIPTGRDQALEAIDPIHQIWLLMLNGALCAAPVRTFETEIVDIKRGKGTWAKDFVSTYRTTTVDGIDSEVTWNPSAWWPGRLSGRLYFCVERIDWSRGLPLNCYDFIHARSVSNIIVDWATHYARVFAHLRPNGYYEQKEFSYFFTSDDGSVPDDHVFHDWRDLQIAAALASPAVPTGASTSFDAHRQGLIDAGFVDIVERRMKIPLGPWSSNKRLSEAGRWLRYHALASVDNHTSFDPVFERLGWSEMMRSYFLESFRDALLDGGIHAYLSCFVIYGRKPDPGPYMDQENNDDSAGDSSDGENSGSDNSETLAIPATKHAENTTKWLLEDWPI</sequence>
<reference evidence="2 3" key="1">
    <citation type="submission" date="2024-04" db="EMBL/GenBank/DDBJ databases">
        <title>Phyllosticta paracitricarpa is synonymous to the EU quarantine fungus P. citricarpa based on phylogenomic analyses.</title>
        <authorList>
            <consortium name="Lawrence Berkeley National Laboratory"/>
            <person name="Van ingen-buijs V.A."/>
            <person name="Van westerhoven A.C."/>
            <person name="Haridas S."/>
            <person name="Skiadas P."/>
            <person name="Martin F."/>
            <person name="Groenewald J.Z."/>
            <person name="Crous P.W."/>
            <person name="Seidl M.F."/>
        </authorList>
    </citation>
    <scope>NUCLEOTIDE SEQUENCE [LARGE SCALE GENOMIC DNA]</scope>
    <source>
        <strain evidence="2 3">CPC 17464</strain>
    </source>
</reference>
<gene>
    <name evidence="2" type="ORF">J3D65DRAFT_669252</name>
</gene>